<feature type="chain" id="PRO_5010543987" description="MRSP1/expansin-like protein" evidence="1">
    <location>
        <begin position="21"/>
        <end position="147"/>
    </location>
</feature>
<protein>
    <recommendedName>
        <fullName evidence="4">MRSP1/expansin-like protein</fullName>
    </recommendedName>
</protein>
<reference evidence="2 3" key="1">
    <citation type="submission" date="2016-04" db="EMBL/GenBank/DDBJ databases">
        <title>Multiple horizontal gene transfer events from other fungi enriched the ability of the initially mycotrophic fungus Trichoderma (Ascomycota) to feed on dead plant biomass.</title>
        <authorList>
            <person name="Atanasova L."/>
            <person name="Chenthamara K."/>
            <person name="Zhang J."/>
            <person name="Grujic M."/>
            <person name="Henrissat B."/>
            <person name="Kuo A."/>
            <person name="Aertz A."/>
            <person name="Salamov A."/>
            <person name="Lipzen A."/>
            <person name="Labutti K."/>
            <person name="Barry K."/>
            <person name="Miao Y."/>
            <person name="Rahimi M.J."/>
            <person name="Shen Q."/>
            <person name="Grigoriev I.V."/>
            <person name="Kubicek C.P."/>
            <person name="Druzhinina I.S."/>
        </authorList>
    </citation>
    <scope>NUCLEOTIDE SEQUENCE [LARGE SCALE GENOMIC DNA]</scope>
    <source>
        <strain evidence="2 3">NJAU 4742</strain>
    </source>
</reference>
<accession>A0A1T3C4K7</accession>
<organism evidence="2 3">
    <name type="scientific">Trichoderma guizhouense</name>
    <dbReference type="NCBI Taxonomy" id="1491466"/>
    <lineage>
        <taxon>Eukaryota</taxon>
        <taxon>Fungi</taxon>
        <taxon>Dikarya</taxon>
        <taxon>Ascomycota</taxon>
        <taxon>Pezizomycotina</taxon>
        <taxon>Sordariomycetes</taxon>
        <taxon>Hypocreomycetidae</taxon>
        <taxon>Hypocreales</taxon>
        <taxon>Hypocreaceae</taxon>
        <taxon>Trichoderma</taxon>
    </lineage>
</organism>
<sequence length="147" mass="16147">MKFTTPTILTLGCLLSKAAADFHIGAWLAGDNQIGGVEYNAICPSDYWNCQCFVQGDRRYDVTPRIGELGSGYNGDPTFWWAKNVCGVSQLNFYYLDSGIVQGYIDGGDGSVVANCYHQPPGTDVECDGNAGAWLDWWVCYSYICNP</sequence>
<feature type="signal peptide" evidence="1">
    <location>
        <begin position="1"/>
        <end position="20"/>
    </location>
</feature>
<dbReference type="AlphaFoldDB" id="A0A1T3C4K7"/>
<evidence type="ECO:0000313" key="2">
    <source>
        <dbReference type="EMBL" id="OPB36040.1"/>
    </source>
</evidence>
<dbReference type="Proteomes" id="UP000191004">
    <property type="component" value="Unassembled WGS sequence"/>
</dbReference>
<name>A0A1T3C4K7_9HYPO</name>
<evidence type="ECO:0008006" key="4">
    <source>
        <dbReference type="Google" id="ProtNLM"/>
    </source>
</evidence>
<evidence type="ECO:0000313" key="3">
    <source>
        <dbReference type="Proteomes" id="UP000191004"/>
    </source>
</evidence>
<dbReference type="EMBL" id="LVVK01000028">
    <property type="protein sequence ID" value="OPB36040.1"/>
    <property type="molecule type" value="Genomic_DNA"/>
</dbReference>
<comment type="caution">
    <text evidence="2">The sequence shown here is derived from an EMBL/GenBank/DDBJ whole genome shotgun (WGS) entry which is preliminary data.</text>
</comment>
<gene>
    <name evidence="2" type="ORF">A0O28_0112060</name>
</gene>
<evidence type="ECO:0000256" key="1">
    <source>
        <dbReference type="SAM" id="SignalP"/>
    </source>
</evidence>
<proteinExistence type="predicted"/>
<keyword evidence="3" id="KW-1185">Reference proteome</keyword>
<keyword evidence="1" id="KW-0732">Signal</keyword>